<evidence type="ECO:0000313" key="3">
    <source>
        <dbReference type="Proteomes" id="UP000729357"/>
    </source>
</evidence>
<dbReference type="SUPFAM" id="SSF81296">
    <property type="entry name" value="E set domains"/>
    <property type="match status" value="1"/>
</dbReference>
<dbReference type="PANTHER" id="PTHR36419:SF1">
    <property type="entry name" value="RHO1 GEF LOCALIZING PROTEIN 1"/>
    <property type="match status" value="1"/>
</dbReference>
<keyword evidence="3" id="KW-1185">Reference proteome</keyword>
<dbReference type="InterPro" id="IPR014756">
    <property type="entry name" value="Ig_E-set"/>
</dbReference>
<proteinExistence type="predicted"/>
<comment type="caution">
    <text evidence="2">The sequence shown here is derived from an EMBL/GenBank/DDBJ whole genome shotgun (WGS) entry which is preliminary data.</text>
</comment>
<feature type="non-terminal residue" evidence="2">
    <location>
        <position position="1"/>
    </location>
</feature>
<accession>A0A9P8JNR4</accession>
<sequence>MYNRPESAERVVDHLVTLAISLPRWSYGPLDPVSVYIKLTPNPDMLRKAMKATVKAITMSIEEEVIYNHQGDEPQRKAKTLASSTHRVGIKMPEAGYFTNLGLVFPARDLRNSEGILPRQKREFPLYAVSGFTTTGTLYKIEYYLVVKAVMSGAKDIMIRQPIVVCPWDHAGCKEEMEAIEQAAKDAYHISPDNPMLPASTIIRASDANGLKSLGMTIVGGHRKPLIE</sequence>
<dbReference type="InterPro" id="IPR053060">
    <property type="entry name" value="Cytokinesis_Signaling_Reg"/>
</dbReference>
<dbReference type="EMBL" id="JAHFXS010002293">
    <property type="protein sequence ID" value="KAG9973003.1"/>
    <property type="molecule type" value="Genomic_DNA"/>
</dbReference>
<dbReference type="Pfam" id="PF02752">
    <property type="entry name" value="Arrestin_C"/>
    <property type="match status" value="1"/>
</dbReference>
<dbReference type="Proteomes" id="UP000729357">
    <property type="component" value="Unassembled WGS sequence"/>
</dbReference>
<dbReference type="AlphaFoldDB" id="A0A9P8JNR4"/>
<dbReference type="PANTHER" id="PTHR36419">
    <property type="entry name" value="ARRESTIN FAMILY PROTEIN 1"/>
    <property type="match status" value="1"/>
</dbReference>
<feature type="domain" description="Arrestin C-terminal-like" evidence="1">
    <location>
        <begin position="12"/>
        <end position="173"/>
    </location>
</feature>
<evidence type="ECO:0000259" key="1">
    <source>
        <dbReference type="SMART" id="SM01017"/>
    </source>
</evidence>
<name>A0A9P8JNR4_AURME</name>
<dbReference type="GO" id="GO:0000935">
    <property type="term" value="C:division septum"/>
    <property type="evidence" value="ECO:0007669"/>
    <property type="project" value="TreeGrafter"/>
</dbReference>
<dbReference type="InterPro" id="IPR011022">
    <property type="entry name" value="Arrestin_C-like"/>
</dbReference>
<organism evidence="2 3">
    <name type="scientific">Aureobasidium melanogenum</name>
    <name type="common">Aureobasidium pullulans var. melanogenum</name>
    <dbReference type="NCBI Taxonomy" id="46634"/>
    <lineage>
        <taxon>Eukaryota</taxon>
        <taxon>Fungi</taxon>
        <taxon>Dikarya</taxon>
        <taxon>Ascomycota</taxon>
        <taxon>Pezizomycotina</taxon>
        <taxon>Dothideomycetes</taxon>
        <taxon>Dothideomycetidae</taxon>
        <taxon>Dothideales</taxon>
        <taxon>Saccotheciaceae</taxon>
        <taxon>Aureobasidium</taxon>
    </lineage>
</organism>
<dbReference type="GO" id="GO:0000917">
    <property type="term" value="P:division septum assembly"/>
    <property type="evidence" value="ECO:0007669"/>
    <property type="project" value="TreeGrafter"/>
</dbReference>
<evidence type="ECO:0000313" key="2">
    <source>
        <dbReference type="EMBL" id="KAG9973003.1"/>
    </source>
</evidence>
<reference evidence="2" key="1">
    <citation type="journal article" date="2021" name="J Fungi (Basel)">
        <title>Virulence traits and population genomics of the black yeast Aureobasidium melanogenum.</title>
        <authorList>
            <person name="Cernosa A."/>
            <person name="Sun X."/>
            <person name="Gostincar C."/>
            <person name="Fang C."/>
            <person name="Gunde-Cimerman N."/>
            <person name="Song Z."/>
        </authorList>
    </citation>
    <scope>NUCLEOTIDE SEQUENCE</scope>
    <source>
        <strain evidence="2">EXF-9298</strain>
    </source>
</reference>
<protein>
    <submittedName>
        <fullName evidence="2">Arrestin domain conatining protein</fullName>
    </submittedName>
</protein>
<reference evidence="2" key="2">
    <citation type="submission" date="2021-08" db="EMBL/GenBank/DDBJ databases">
        <authorList>
            <person name="Gostincar C."/>
            <person name="Sun X."/>
            <person name="Song Z."/>
            <person name="Gunde-Cimerman N."/>
        </authorList>
    </citation>
    <scope>NUCLEOTIDE SEQUENCE</scope>
    <source>
        <strain evidence="2">EXF-9298</strain>
    </source>
</reference>
<dbReference type="SMART" id="SM01017">
    <property type="entry name" value="Arrestin_C"/>
    <property type="match status" value="1"/>
</dbReference>
<gene>
    <name evidence="2" type="ORF">KCU98_g12913</name>
</gene>